<feature type="domain" description="FAD/NAD(P)-binding" evidence="1">
    <location>
        <begin position="17"/>
        <end position="63"/>
    </location>
</feature>
<gene>
    <name evidence="2" type="ORF">CCR82_17150</name>
    <name evidence="3" type="ORF">CCR82_17975</name>
</gene>
<organism evidence="2 4">
    <name type="scientific">Halochromatium salexigens</name>
    <name type="common">Chromatium salexigens</name>
    <dbReference type="NCBI Taxonomy" id="49447"/>
    <lineage>
        <taxon>Bacteria</taxon>
        <taxon>Pseudomonadati</taxon>
        <taxon>Pseudomonadota</taxon>
        <taxon>Gammaproteobacteria</taxon>
        <taxon>Chromatiales</taxon>
        <taxon>Chromatiaceae</taxon>
        <taxon>Halochromatium</taxon>
    </lineage>
</organism>
<dbReference type="SUPFAM" id="SSF51905">
    <property type="entry name" value="FAD/NAD(P)-binding domain"/>
    <property type="match status" value="1"/>
</dbReference>
<dbReference type="InterPro" id="IPR023753">
    <property type="entry name" value="FAD/NAD-binding_dom"/>
</dbReference>
<evidence type="ECO:0000259" key="1">
    <source>
        <dbReference type="Pfam" id="PF07992"/>
    </source>
</evidence>
<evidence type="ECO:0000313" key="4">
    <source>
        <dbReference type="Proteomes" id="UP001296967"/>
    </source>
</evidence>
<dbReference type="EMBL" id="NHSF01000081">
    <property type="protein sequence ID" value="MBK5932212.1"/>
    <property type="molecule type" value="Genomic_DNA"/>
</dbReference>
<sequence length="66" mass="6888">MPDASTPAITDPNRSPKIIIIGGGFAGATAAKSLERHLRSAEIHLLSAENHLTYNPLLPEVVGASV</sequence>
<dbReference type="EMBL" id="NHSF01000095">
    <property type="protein sequence ID" value="MBK5932364.1"/>
    <property type="molecule type" value="Genomic_DNA"/>
</dbReference>
<proteinExistence type="predicted"/>
<dbReference type="AlphaFoldDB" id="A0AAJ0ULH4"/>
<evidence type="ECO:0000313" key="3">
    <source>
        <dbReference type="EMBL" id="MBK5932364.1"/>
    </source>
</evidence>
<dbReference type="InterPro" id="IPR036188">
    <property type="entry name" value="FAD/NAD-bd_sf"/>
</dbReference>
<dbReference type="RefSeq" id="WP_201247055.1">
    <property type="nucleotide sequence ID" value="NZ_NHSF01000081.1"/>
</dbReference>
<protein>
    <recommendedName>
        <fullName evidence="1">FAD/NAD(P)-binding domain-containing protein</fullName>
    </recommendedName>
</protein>
<reference evidence="2" key="1">
    <citation type="submission" date="2017-05" db="EMBL/GenBank/DDBJ databases">
        <authorList>
            <person name="Imhoff J.F."/>
            <person name="Rahn T."/>
            <person name="Kuenzel S."/>
            <person name="Neulinger S.C."/>
        </authorList>
    </citation>
    <scope>NUCLEOTIDE SEQUENCE</scope>
    <source>
        <strain evidence="2">DSM 4395</strain>
    </source>
</reference>
<reference evidence="2" key="2">
    <citation type="journal article" date="2020" name="Microorganisms">
        <title>Osmotic Adaptation and Compatible Solute Biosynthesis of Phototrophic Bacteria as Revealed from Genome Analyses.</title>
        <authorList>
            <person name="Imhoff J.F."/>
            <person name="Rahn T."/>
            <person name="Kunzel S."/>
            <person name="Keller A."/>
            <person name="Neulinger S.C."/>
        </authorList>
    </citation>
    <scope>NUCLEOTIDE SEQUENCE</scope>
    <source>
        <strain evidence="2">DSM 4395</strain>
    </source>
</reference>
<evidence type="ECO:0000313" key="2">
    <source>
        <dbReference type="EMBL" id="MBK5932212.1"/>
    </source>
</evidence>
<dbReference type="Gene3D" id="3.50.50.100">
    <property type="match status" value="1"/>
</dbReference>
<keyword evidence="4" id="KW-1185">Reference proteome</keyword>
<dbReference type="Proteomes" id="UP001296967">
    <property type="component" value="Unassembled WGS sequence"/>
</dbReference>
<name>A0AAJ0ULH4_HALSE</name>
<feature type="non-terminal residue" evidence="2">
    <location>
        <position position="66"/>
    </location>
</feature>
<accession>A0AAJ0ULH4</accession>
<dbReference type="Pfam" id="PF07992">
    <property type="entry name" value="Pyr_redox_2"/>
    <property type="match status" value="1"/>
</dbReference>
<comment type="caution">
    <text evidence="2">The sequence shown here is derived from an EMBL/GenBank/DDBJ whole genome shotgun (WGS) entry which is preliminary data.</text>
</comment>
<dbReference type="GO" id="GO:0016491">
    <property type="term" value="F:oxidoreductase activity"/>
    <property type="evidence" value="ECO:0007669"/>
    <property type="project" value="InterPro"/>
</dbReference>